<evidence type="ECO:0000313" key="2">
    <source>
        <dbReference type="Proteomes" id="UP000183629"/>
    </source>
</evidence>
<reference evidence="2" key="1">
    <citation type="submission" date="2016-10" db="EMBL/GenBank/DDBJ databases">
        <authorList>
            <person name="Varghese N."/>
            <person name="Submissions S."/>
        </authorList>
    </citation>
    <scope>NUCLEOTIDE SEQUENCE [LARGE SCALE GENOMIC DNA]</scope>
    <source>
        <strain evidence="2">LMG 15572</strain>
    </source>
</reference>
<dbReference type="AlphaFoldDB" id="A0A1I7JSB9"/>
<proteinExistence type="predicted"/>
<organism evidence="1 2">
    <name type="scientific">Streptococcus gallolyticus</name>
    <dbReference type="NCBI Taxonomy" id="315405"/>
    <lineage>
        <taxon>Bacteria</taxon>
        <taxon>Bacillati</taxon>
        <taxon>Bacillota</taxon>
        <taxon>Bacilli</taxon>
        <taxon>Lactobacillales</taxon>
        <taxon>Streptococcaceae</taxon>
        <taxon>Streptococcus</taxon>
    </lineage>
</organism>
<gene>
    <name evidence="1" type="ORF">SAMN05660328_1213</name>
</gene>
<accession>A0A1I7JSB9</accession>
<keyword evidence="2" id="KW-1185">Reference proteome</keyword>
<name>A0A1I7JSB9_9STRE</name>
<evidence type="ECO:0000313" key="1">
    <source>
        <dbReference type="EMBL" id="SFU88084.1"/>
    </source>
</evidence>
<dbReference type="Proteomes" id="UP000183629">
    <property type="component" value="Unassembled WGS sequence"/>
</dbReference>
<dbReference type="EMBL" id="FPBN01000021">
    <property type="protein sequence ID" value="SFU88084.1"/>
    <property type="molecule type" value="Genomic_DNA"/>
</dbReference>
<protein>
    <recommendedName>
        <fullName evidence="3">Gp24</fullName>
    </recommendedName>
</protein>
<evidence type="ECO:0008006" key="3">
    <source>
        <dbReference type="Google" id="ProtNLM"/>
    </source>
</evidence>
<sequence length="113" mass="12976">MSIDALKEKWDGIYAWNVKDGKVEPPKHTFPKAVKDRADYFAEMLEDGMTFLGCLDCIFSNKKPVDYDWGASKDWLPKSKEFKEWEIQGSGLAQCEIAVYLLFGNWEEKGDEG</sequence>